<accession>A0A191ZJ43</accession>
<keyword evidence="1" id="KW-0963">Cytoplasm</keyword>
<protein>
    <recommendedName>
        <fullName evidence="1">Glycine cleavage system transcriptional repressor</fullName>
    </recommendedName>
</protein>
<dbReference type="GO" id="GO:0006355">
    <property type="term" value="P:regulation of DNA-templated transcription"/>
    <property type="evidence" value="ECO:0007669"/>
    <property type="project" value="UniProtKB-UniRule"/>
</dbReference>
<gene>
    <name evidence="2" type="ORF">A9404_11150</name>
</gene>
<reference evidence="2 3" key="1">
    <citation type="submission" date="2016-06" db="EMBL/GenBank/DDBJ databases">
        <title>Insight into the functional genes involving in sulfur oxidation in Pearl River water.</title>
        <authorList>
            <person name="Luo J."/>
            <person name="Tan X."/>
            <person name="Lin W."/>
        </authorList>
    </citation>
    <scope>NUCLEOTIDE SEQUENCE [LARGE SCALE GENOMIC DNA]</scope>
    <source>
        <strain evidence="2 3">LS2</strain>
    </source>
</reference>
<evidence type="ECO:0000256" key="1">
    <source>
        <dbReference type="PIRNR" id="PIRNR028103"/>
    </source>
</evidence>
<dbReference type="PANTHER" id="PTHR34875">
    <property type="entry name" value="UPF0237 PROTEIN MJ1558"/>
    <property type="match status" value="1"/>
</dbReference>
<organism evidence="2 3">
    <name type="scientific">Halothiobacillus diazotrophicus</name>
    <dbReference type="NCBI Taxonomy" id="1860122"/>
    <lineage>
        <taxon>Bacteria</taxon>
        <taxon>Pseudomonadati</taxon>
        <taxon>Pseudomonadota</taxon>
        <taxon>Gammaproteobacteria</taxon>
        <taxon>Chromatiales</taxon>
        <taxon>Halothiobacillaceae</taxon>
        <taxon>Halothiobacillus</taxon>
    </lineage>
</organism>
<dbReference type="InterPro" id="IPR016867">
    <property type="entry name" value="GcvR"/>
</dbReference>
<dbReference type="Proteomes" id="UP000078596">
    <property type="component" value="Chromosome"/>
</dbReference>
<dbReference type="InterPro" id="IPR045865">
    <property type="entry name" value="ACT-like_dom_sf"/>
</dbReference>
<dbReference type="AlphaFoldDB" id="A0A191ZJ43"/>
<dbReference type="Pfam" id="PF13740">
    <property type="entry name" value="ACT_6"/>
    <property type="match status" value="1"/>
</dbReference>
<dbReference type="STRING" id="1860122.A9404_11150"/>
<dbReference type="EMBL" id="CP016027">
    <property type="protein sequence ID" value="ANJ67862.1"/>
    <property type="molecule type" value="Genomic_DNA"/>
</dbReference>
<sequence>MMQTQLVVSLFGKLDVVQMADLFEIIQQQNCRALDSHVMTFGSRLEMGLRLSGNWDRVTRVESALHEFAQKHQVEMNIYHEQSPEGREAVLPYVLDAIGLESADIAAALLRFCVRQGVSLREMSTRAYRPARSVERLIQLRAEIDIPTTCHLGQFKTDFFDLCDALNLDAAIEPSRMY</sequence>
<evidence type="ECO:0000313" key="3">
    <source>
        <dbReference type="Proteomes" id="UP000078596"/>
    </source>
</evidence>
<name>A0A191ZJ43_9GAMM</name>
<dbReference type="GO" id="GO:0005737">
    <property type="term" value="C:cytoplasm"/>
    <property type="evidence" value="ECO:0007669"/>
    <property type="project" value="UniProtKB-SubCell"/>
</dbReference>
<dbReference type="KEGG" id="haz:A9404_11150"/>
<dbReference type="Gene3D" id="3.30.70.260">
    <property type="match status" value="2"/>
</dbReference>
<evidence type="ECO:0000313" key="2">
    <source>
        <dbReference type="EMBL" id="ANJ67862.1"/>
    </source>
</evidence>
<keyword evidence="1" id="KW-0804">Transcription</keyword>
<keyword evidence="1" id="KW-0678">Repressor</keyword>
<dbReference type="RefSeq" id="WP_066101582.1">
    <property type="nucleotide sequence ID" value="NZ_CP016027.1"/>
</dbReference>
<keyword evidence="3" id="KW-1185">Reference proteome</keyword>
<proteinExistence type="predicted"/>
<dbReference type="PIRSF" id="PIRSF028103">
    <property type="entry name" value="GcvR"/>
    <property type="match status" value="1"/>
</dbReference>
<dbReference type="SUPFAM" id="SSF55021">
    <property type="entry name" value="ACT-like"/>
    <property type="match status" value="1"/>
</dbReference>
<dbReference type="PANTHER" id="PTHR34875:SF5">
    <property type="entry name" value="GLYCINE CLEAVAGE SYSTEM TRANSCRIPTIONAL REPRESSOR"/>
    <property type="match status" value="1"/>
</dbReference>
<comment type="subcellular location">
    <subcellularLocation>
        <location evidence="1">Cytoplasm</location>
    </subcellularLocation>
</comment>
<dbReference type="InterPro" id="IPR050990">
    <property type="entry name" value="UPF0237/GcvR_regulator"/>
</dbReference>